<accession>A0A3S5BA49</accession>
<keyword evidence="3" id="KW-1185">Reference proteome</keyword>
<evidence type="ECO:0000256" key="1">
    <source>
        <dbReference type="SAM" id="MobiDB-lite"/>
    </source>
</evidence>
<evidence type="ECO:0000313" key="2">
    <source>
        <dbReference type="EMBL" id="VEL44397.1"/>
    </source>
</evidence>
<dbReference type="Proteomes" id="UP000784294">
    <property type="component" value="Unassembled WGS sequence"/>
</dbReference>
<dbReference type="AlphaFoldDB" id="A0A3S5BA49"/>
<reference evidence="2" key="1">
    <citation type="submission" date="2018-11" db="EMBL/GenBank/DDBJ databases">
        <authorList>
            <consortium name="Pathogen Informatics"/>
        </authorList>
    </citation>
    <scope>NUCLEOTIDE SEQUENCE</scope>
</reference>
<comment type="caution">
    <text evidence="2">The sequence shown here is derived from an EMBL/GenBank/DDBJ whole genome shotgun (WGS) entry which is preliminary data.</text>
</comment>
<evidence type="ECO:0000313" key="3">
    <source>
        <dbReference type="Proteomes" id="UP000784294"/>
    </source>
</evidence>
<feature type="region of interest" description="Disordered" evidence="1">
    <location>
        <begin position="95"/>
        <end position="115"/>
    </location>
</feature>
<proteinExistence type="predicted"/>
<dbReference type="EMBL" id="CAAALY010297502">
    <property type="protein sequence ID" value="VEL44397.1"/>
    <property type="molecule type" value="Genomic_DNA"/>
</dbReference>
<name>A0A3S5BA49_9PLAT</name>
<feature type="compositionally biased region" description="Polar residues" evidence="1">
    <location>
        <begin position="105"/>
        <end position="115"/>
    </location>
</feature>
<organism evidence="2 3">
    <name type="scientific">Protopolystoma xenopodis</name>
    <dbReference type="NCBI Taxonomy" id="117903"/>
    <lineage>
        <taxon>Eukaryota</taxon>
        <taxon>Metazoa</taxon>
        <taxon>Spiralia</taxon>
        <taxon>Lophotrochozoa</taxon>
        <taxon>Platyhelminthes</taxon>
        <taxon>Monogenea</taxon>
        <taxon>Polyopisthocotylea</taxon>
        <taxon>Polystomatidea</taxon>
        <taxon>Polystomatidae</taxon>
        <taxon>Protopolystoma</taxon>
    </lineage>
</organism>
<gene>
    <name evidence="2" type="ORF">PXEA_LOCUS37837</name>
</gene>
<sequence length="115" mass="12987">MANPVENVCQQNLPDLAHTRTLVWSCFFTCKPERSHWHKYNSFTLSATSSGQALVSRIYDRLRPTFIDTYRPTNLTNCSVFLTKLKRTTRSSGGILAREAGEPNMHSNGVPQLSL</sequence>
<protein>
    <submittedName>
        <fullName evidence="2">Uncharacterized protein</fullName>
    </submittedName>
</protein>